<evidence type="ECO:0000256" key="1">
    <source>
        <dbReference type="SAM" id="SignalP"/>
    </source>
</evidence>
<organism evidence="2 3">
    <name type="scientific">Glutamicibacter ectropisis</name>
    <dbReference type="NCBI Taxonomy" id="3046593"/>
    <lineage>
        <taxon>Bacteria</taxon>
        <taxon>Bacillati</taxon>
        <taxon>Actinomycetota</taxon>
        <taxon>Actinomycetes</taxon>
        <taxon>Micrococcales</taxon>
        <taxon>Micrococcaceae</taxon>
        <taxon>Glutamicibacter</taxon>
    </lineage>
</organism>
<dbReference type="Gene3D" id="3.30.350.10">
    <property type="entry name" value="Subtilisin inhibitor-like"/>
    <property type="match status" value="1"/>
</dbReference>
<keyword evidence="1" id="KW-0732">Signal</keyword>
<dbReference type="GO" id="GO:0004867">
    <property type="term" value="F:serine-type endopeptidase inhibitor activity"/>
    <property type="evidence" value="ECO:0007669"/>
    <property type="project" value="InterPro"/>
</dbReference>
<sequence length="147" mass="15478">MHNSRMGIIGSTRRAVTAGGILLLVAVTSSCAAQPSATAQSTLEITIKADGSNISARYTLECLSTEASQTSTLPNAPEACEKLDQHPNLVTPTLDPSTACTEIYGGPQRAEVSGVLKGQAIHSEFSRSNGCLISQWNDAEFLFPRGL</sequence>
<protein>
    <recommendedName>
        <fullName evidence="4">Subtilisin inhibitor domain-containing protein</fullName>
    </recommendedName>
</protein>
<feature type="signal peptide" evidence="1">
    <location>
        <begin position="1"/>
        <end position="32"/>
    </location>
</feature>
<name>A0AAU6WE98_9MICC</name>
<dbReference type="Proteomes" id="UP001486888">
    <property type="component" value="Chromosome"/>
</dbReference>
<evidence type="ECO:0008006" key="4">
    <source>
        <dbReference type="Google" id="ProtNLM"/>
    </source>
</evidence>
<dbReference type="EMBL" id="CP125942">
    <property type="protein sequence ID" value="XAO46305.1"/>
    <property type="molecule type" value="Genomic_DNA"/>
</dbReference>
<dbReference type="AlphaFoldDB" id="A0AAU6WE98"/>
<dbReference type="SUPFAM" id="SSF55399">
    <property type="entry name" value="Subtilisin inhibitor"/>
    <property type="match status" value="1"/>
</dbReference>
<dbReference type="InterPro" id="IPR036819">
    <property type="entry name" value="Subtilisin_inhibitor-like_sf"/>
</dbReference>
<evidence type="ECO:0000313" key="3">
    <source>
        <dbReference type="Proteomes" id="UP001486888"/>
    </source>
</evidence>
<dbReference type="KEGG" id="gey:QMQ05_01790"/>
<gene>
    <name evidence="2" type="ORF">QMQ05_01790</name>
</gene>
<feature type="chain" id="PRO_5043761427" description="Subtilisin inhibitor domain-containing protein" evidence="1">
    <location>
        <begin position="33"/>
        <end position="147"/>
    </location>
</feature>
<dbReference type="PROSITE" id="PS51257">
    <property type="entry name" value="PROKAR_LIPOPROTEIN"/>
    <property type="match status" value="1"/>
</dbReference>
<evidence type="ECO:0000313" key="2">
    <source>
        <dbReference type="EMBL" id="XAO46305.1"/>
    </source>
</evidence>
<accession>A0AAU6WE98</accession>
<dbReference type="RefSeq" id="WP_345472504.1">
    <property type="nucleotide sequence ID" value="NZ_CP125942.1"/>
</dbReference>
<keyword evidence="3" id="KW-1185">Reference proteome</keyword>
<proteinExistence type="predicted"/>
<reference evidence="2 3" key="1">
    <citation type="submission" date="2023-05" db="EMBL/GenBank/DDBJ databases">
        <title>Glutamicibacter sp. B1, complete genome.</title>
        <authorList>
            <person name="Long Y.H."/>
            <person name="Fang T."/>
            <person name="Li X.Y."/>
        </authorList>
    </citation>
    <scope>NUCLEOTIDE SEQUENCE [LARGE SCALE GENOMIC DNA]</scope>
    <source>
        <strain evidence="2 3">B1</strain>
    </source>
</reference>